<evidence type="ECO:0000313" key="3">
    <source>
        <dbReference type="EMBL" id="RGR70656.1"/>
    </source>
</evidence>
<dbReference type="GO" id="GO:0010181">
    <property type="term" value="F:FMN binding"/>
    <property type="evidence" value="ECO:0007669"/>
    <property type="project" value="InterPro"/>
</dbReference>
<dbReference type="Proteomes" id="UP000284178">
    <property type="component" value="Unassembled WGS sequence"/>
</dbReference>
<dbReference type="GeneID" id="83016464"/>
<dbReference type="SMART" id="SM00900">
    <property type="entry name" value="FMN_bind"/>
    <property type="match status" value="1"/>
</dbReference>
<reference evidence="3 4" key="1">
    <citation type="submission" date="2018-08" db="EMBL/GenBank/DDBJ databases">
        <title>A genome reference for cultivated species of the human gut microbiota.</title>
        <authorList>
            <person name="Zou Y."/>
            <person name="Xue W."/>
            <person name="Luo G."/>
        </authorList>
    </citation>
    <scope>NUCLEOTIDE SEQUENCE [LARGE SCALE GENOMIC DNA]</scope>
    <source>
        <strain evidence="3 4">AF24-29</strain>
    </source>
</reference>
<organism evidence="3 4">
    <name type="scientific">Holdemania filiformis</name>
    <dbReference type="NCBI Taxonomy" id="61171"/>
    <lineage>
        <taxon>Bacteria</taxon>
        <taxon>Bacillati</taxon>
        <taxon>Bacillota</taxon>
        <taxon>Erysipelotrichia</taxon>
        <taxon>Erysipelotrichales</taxon>
        <taxon>Erysipelotrichaceae</taxon>
        <taxon>Holdemania</taxon>
    </lineage>
</organism>
<dbReference type="Pfam" id="PF04205">
    <property type="entry name" value="FMN_bind"/>
    <property type="match status" value="1"/>
</dbReference>
<evidence type="ECO:0000259" key="2">
    <source>
        <dbReference type="SMART" id="SM00900"/>
    </source>
</evidence>
<accession>A0A412FRB3</accession>
<proteinExistence type="predicted"/>
<dbReference type="AlphaFoldDB" id="A0A412FRB3"/>
<feature type="domain" description="FMN-binding" evidence="2">
    <location>
        <begin position="36"/>
        <end position="110"/>
    </location>
</feature>
<feature type="signal peptide" evidence="1">
    <location>
        <begin position="1"/>
        <end position="21"/>
    </location>
</feature>
<evidence type="ECO:0000313" key="4">
    <source>
        <dbReference type="Proteomes" id="UP000284178"/>
    </source>
</evidence>
<dbReference type="PROSITE" id="PS51257">
    <property type="entry name" value="PROKAR_LIPOPROTEIN"/>
    <property type="match status" value="1"/>
</dbReference>
<dbReference type="Gene3D" id="3.90.1010.20">
    <property type="match status" value="1"/>
</dbReference>
<keyword evidence="1" id="KW-0732">Signal</keyword>
<comment type="caution">
    <text evidence="3">The sequence shown here is derived from an EMBL/GenBank/DDBJ whole genome shotgun (WGS) entry which is preliminary data.</text>
</comment>
<dbReference type="InterPro" id="IPR007329">
    <property type="entry name" value="FMN-bd"/>
</dbReference>
<gene>
    <name evidence="3" type="ORF">DWY25_13765</name>
</gene>
<dbReference type="EMBL" id="QRUP01000020">
    <property type="protein sequence ID" value="RGR70656.1"/>
    <property type="molecule type" value="Genomic_DNA"/>
</dbReference>
<sequence length="559" mass="61050">MKKWIRLLAAAALLISAAACSAPEAKTETLEGKGNGFGGLITVTVTRKDGKITDVKAIGDQETQGIGSQAIEQLPQAIVKANSTDVDNVSGATFSSQGIKDAVNNALDPQAYPYVEKAEKEEKPKEVAASDLYQGLAVVSNGRLGPGKDDKEVSVYSFNEVVLSALFDKEGKILDLNIDELEVATPNYDGADMPQFSGFPEQGGYNNDENHDGKVEGKTADSEEQFLAEFDTWKTKRERGDSYKLNSGTWASEMDVFEQLFVGKTVAEVEDWFAKYTDANGRPLHAEAKSDEDKAKFSALTDDEKKMLEDVRTGATISLKDPHGDFITALKKAYELRQPLDVKEAAAEGLGLASNGRVGPGKDDQEVQVYSFNTLVASALFDAEGRIVSLKLDEMEVATPNYDGADMPQFSGFPGQGGYNNDENHDGKIEGKTADTEDQYLAEFDTWKTKRERGDSYKLNSGTWASEADVFEKLFVGKTIAEVEDWFAKYTDANGRPLQAEAKSDEDKAKFSALTDDEKKMLEDVRTGATISLKDGHGDFIQAIKNAYENRRPIALKGE</sequence>
<keyword evidence="4" id="KW-1185">Reference proteome</keyword>
<dbReference type="GO" id="GO:0016020">
    <property type="term" value="C:membrane"/>
    <property type="evidence" value="ECO:0007669"/>
    <property type="project" value="InterPro"/>
</dbReference>
<evidence type="ECO:0000256" key="1">
    <source>
        <dbReference type="SAM" id="SignalP"/>
    </source>
</evidence>
<feature type="chain" id="PRO_5039562870" evidence="1">
    <location>
        <begin position="22"/>
        <end position="559"/>
    </location>
</feature>
<dbReference type="RefSeq" id="WP_117895720.1">
    <property type="nucleotide sequence ID" value="NZ_CABJCV010000020.1"/>
</dbReference>
<protein>
    <submittedName>
        <fullName evidence="3">FMN-binding protein</fullName>
    </submittedName>
</protein>
<name>A0A412FRB3_9FIRM</name>